<evidence type="ECO:0000313" key="1">
    <source>
        <dbReference type="EMBL" id="GAA96296.1"/>
    </source>
</evidence>
<keyword evidence="2" id="KW-1185">Reference proteome</keyword>
<reference evidence="1 2" key="1">
    <citation type="journal article" date="2011" name="J. Gen. Appl. Microbiol.">
        <title>Draft genome sequencing of the enigmatic basidiomycete Mixia osmundae.</title>
        <authorList>
            <person name="Nishida H."/>
            <person name="Nagatsuka Y."/>
            <person name="Sugiyama J."/>
        </authorList>
    </citation>
    <scope>NUCLEOTIDE SEQUENCE [LARGE SCALE GENOMIC DNA]</scope>
    <source>
        <strain evidence="2">CBS 9802 / IAM 14324 / JCM 22182 / KY 12970</strain>
    </source>
</reference>
<accession>G7E0D6</accession>
<gene>
    <name evidence="1" type="primary">Mo02962</name>
    <name evidence="1" type="ORF">E5Q_02962</name>
</gene>
<evidence type="ECO:0000313" key="2">
    <source>
        <dbReference type="Proteomes" id="UP000009131"/>
    </source>
</evidence>
<dbReference type="HOGENOM" id="CLU_2979619_0_0_1"/>
<dbReference type="AlphaFoldDB" id="G7E0D6"/>
<dbReference type="Proteomes" id="UP000009131">
    <property type="component" value="Unassembled WGS sequence"/>
</dbReference>
<name>G7E0D6_MIXOS</name>
<comment type="caution">
    <text evidence="1">The sequence shown here is derived from an EMBL/GenBank/DDBJ whole genome shotgun (WGS) entry which is preliminary data.</text>
</comment>
<dbReference type="EMBL" id="BABT02000076">
    <property type="protein sequence ID" value="GAA96296.1"/>
    <property type="molecule type" value="Genomic_DNA"/>
</dbReference>
<organism evidence="1 2">
    <name type="scientific">Mixia osmundae (strain CBS 9802 / IAM 14324 / JCM 22182 / KY 12970)</name>
    <dbReference type="NCBI Taxonomy" id="764103"/>
    <lineage>
        <taxon>Eukaryota</taxon>
        <taxon>Fungi</taxon>
        <taxon>Dikarya</taxon>
        <taxon>Basidiomycota</taxon>
        <taxon>Pucciniomycotina</taxon>
        <taxon>Mixiomycetes</taxon>
        <taxon>Mixiales</taxon>
        <taxon>Mixiaceae</taxon>
        <taxon>Mixia</taxon>
    </lineage>
</organism>
<dbReference type="RefSeq" id="XP_014570912.1">
    <property type="nucleotide sequence ID" value="XM_014715426.1"/>
</dbReference>
<proteinExistence type="predicted"/>
<protein>
    <submittedName>
        <fullName evidence="1">Uncharacterized protein</fullName>
    </submittedName>
</protein>
<reference evidence="1 2" key="2">
    <citation type="journal article" date="2012" name="Open Biol.">
        <title>Characteristics of nucleosomes and linker DNA regions on the genome of the basidiomycete Mixia osmundae revealed by mono- and dinucleosome mapping.</title>
        <authorList>
            <person name="Nishida H."/>
            <person name="Kondo S."/>
            <person name="Matsumoto T."/>
            <person name="Suzuki Y."/>
            <person name="Yoshikawa H."/>
            <person name="Taylor T.D."/>
            <person name="Sugiyama J."/>
        </authorList>
    </citation>
    <scope>NUCLEOTIDE SEQUENCE [LARGE SCALE GENOMIC DNA]</scope>
    <source>
        <strain evidence="2">CBS 9802 / IAM 14324 / JCM 22182 / KY 12970</strain>
    </source>
</reference>
<sequence length="58" mass="6608">MGKRDHSHSSLSRACHVSHCSLALSQQTWVCTRSPNIEYWPARHPAWLFWAVSRSSSA</sequence>
<dbReference type="InParanoid" id="G7E0D6"/>